<feature type="compositionally biased region" description="Basic and acidic residues" evidence="7">
    <location>
        <begin position="267"/>
        <end position="277"/>
    </location>
</feature>
<feature type="compositionally biased region" description="Polar residues" evidence="7">
    <location>
        <begin position="281"/>
        <end position="303"/>
    </location>
</feature>
<dbReference type="OrthoDB" id="1926336at2759"/>
<evidence type="ECO:0000313" key="10">
    <source>
        <dbReference type="Proteomes" id="UP000567179"/>
    </source>
</evidence>
<dbReference type="InterPro" id="IPR000237">
    <property type="entry name" value="GRIP_dom"/>
</dbReference>
<proteinExistence type="predicted"/>
<evidence type="ECO:0000256" key="7">
    <source>
        <dbReference type="SAM" id="MobiDB-lite"/>
    </source>
</evidence>
<keyword evidence="4 6" id="KW-0175">Coiled coil</keyword>
<comment type="caution">
    <text evidence="9">The sequence shown here is derived from an EMBL/GenBank/DDBJ whole genome shotgun (WGS) entry which is preliminary data.</text>
</comment>
<feature type="region of interest" description="Disordered" evidence="7">
    <location>
        <begin position="620"/>
        <end position="659"/>
    </location>
</feature>
<feature type="compositionally biased region" description="Low complexity" evidence="7">
    <location>
        <begin position="97"/>
        <end position="114"/>
    </location>
</feature>
<feature type="coiled-coil region" evidence="6">
    <location>
        <begin position="503"/>
        <end position="530"/>
    </location>
</feature>
<feature type="coiled-coil region" evidence="6">
    <location>
        <begin position="928"/>
        <end position="1018"/>
    </location>
</feature>
<dbReference type="PANTHER" id="PTHR23157">
    <property type="entry name" value="GRIP AND COILED-COIL DOMAIN-CONTAINING PROTEIN 1"/>
    <property type="match status" value="1"/>
</dbReference>
<evidence type="ECO:0000256" key="1">
    <source>
        <dbReference type="ARBA" id="ARBA00004184"/>
    </source>
</evidence>
<feature type="region of interest" description="Disordered" evidence="7">
    <location>
        <begin position="674"/>
        <end position="720"/>
    </location>
</feature>
<feature type="compositionally biased region" description="Basic and acidic residues" evidence="7">
    <location>
        <begin position="327"/>
        <end position="337"/>
    </location>
</feature>
<keyword evidence="3" id="KW-0963">Cytoplasm</keyword>
<feature type="compositionally biased region" description="Basic and acidic residues" evidence="7">
    <location>
        <begin position="630"/>
        <end position="659"/>
    </location>
</feature>
<protein>
    <recommendedName>
        <fullName evidence="8">GRIP domain-containing protein</fullName>
    </recommendedName>
</protein>
<organism evidence="9 10">
    <name type="scientific">Psilocybe cf. subviscida</name>
    <dbReference type="NCBI Taxonomy" id="2480587"/>
    <lineage>
        <taxon>Eukaryota</taxon>
        <taxon>Fungi</taxon>
        <taxon>Dikarya</taxon>
        <taxon>Basidiomycota</taxon>
        <taxon>Agaricomycotina</taxon>
        <taxon>Agaricomycetes</taxon>
        <taxon>Agaricomycetidae</taxon>
        <taxon>Agaricales</taxon>
        <taxon>Agaricineae</taxon>
        <taxon>Strophariaceae</taxon>
        <taxon>Psilocybe</taxon>
    </lineage>
</organism>
<dbReference type="SMART" id="SM00755">
    <property type="entry name" value="Grip"/>
    <property type="match status" value="1"/>
</dbReference>
<dbReference type="Gene3D" id="1.10.220.60">
    <property type="entry name" value="GRIP domain"/>
    <property type="match status" value="1"/>
</dbReference>
<dbReference type="PROSITE" id="PS50913">
    <property type="entry name" value="GRIP"/>
    <property type="match status" value="1"/>
</dbReference>
<reference evidence="9 10" key="1">
    <citation type="journal article" date="2020" name="ISME J.">
        <title>Uncovering the hidden diversity of litter-decomposition mechanisms in mushroom-forming fungi.</title>
        <authorList>
            <person name="Floudas D."/>
            <person name="Bentzer J."/>
            <person name="Ahren D."/>
            <person name="Johansson T."/>
            <person name="Persson P."/>
            <person name="Tunlid A."/>
        </authorList>
    </citation>
    <scope>NUCLEOTIDE SEQUENCE [LARGE SCALE GENOMIC DNA]</scope>
    <source>
        <strain evidence="9 10">CBS 101986</strain>
    </source>
</reference>
<feature type="compositionally biased region" description="Basic and acidic residues" evidence="7">
    <location>
        <begin position="674"/>
        <end position="711"/>
    </location>
</feature>
<gene>
    <name evidence="9" type="ORF">D9619_003201</name>
</gene>
<feature type="compositionally biased region" description="Low complexity" evidence="7">
    <location>
        <begin position="1056"/>
        <end position="1065"/>
    </location>
</feature>
<feature type="region of interest" description="Disordered" evidence="7">
    <location>
        <begin position="1024"/>
        <end position="1076"/>
    </location>
</feature>
<feature type="compositionally biased region" description="Polar residues" evidence="7">
    <location>
        <begin position="376"/>
        <end position="389"/>
    </location>
</feature>
<name>A0A8H5AVM0_9AGAR</name>
<evidence type="ECO:0000313" key="9">
    <source>
        <dbReference type="EMBL" id="KAF5311822.1"/>
    </source>
</evidence>
<evidence type="ECO:0000256" key="3">
    <source>
        <dbReference type="ARBA" id="ARBA00022490"/>
    </source>
</evidence>
<evidence type="ECO:0000256" key="4">
    <source>
        <dbReference type="ARBA" id="ARBA00023054"/>
    </source>
</evidence>
<dbReference type="GO" id="GO:0005794">
    <property type="term" value="C:Golgi apparatus"/>
    <property type="evidence" value="ECO:0007669"/>
    <property type="project" value="TreeGrafter"/>
</dbReference>
<feature type="coiled-coil region" evidence="6">
    <location>
        <begin position="564"/>
        <end position="595"/>
    </location>
</feature>
<feature type="compositionally biased region" description="Polar residues" evidence="7">
    <location>
        <begin position="246"/>
        <end position="260"/>
    </location>
</feature>
<feature type="coiled-coil region" evidence="6">
    <location>
        <begin position="767"/>
        <end position="843"/>
    </location>
</feature>
<feature type="compositionally biased region" description="Basic and acidic residues" evidence="7">
    <location>
        <begin position="430"/>
        <end position="444"/>
    </location>
</feature>
<dbReference type="Pfam" id="PF01465">
    <property type="entry name" value="GRIP"/>
    <property type="match status" value="1"/>
</dbReference>
<feature type="compositionally biased region" description="Polar residues" evidence="7">
    <location>
        <begin position="1028"/>
        <end position="1038"/>
    </location>
</feature>
<comment type="subcellular location">
    <subcellularLocation>
        <location evidence="2">Cytoplasm</location>
    </subcellularLocation>
    <subcellularLocation>
        <location evidence="1">Endomembrane system</location>
        <topology evidence="1">Peripheral membrane protein</topology>
    </subcellularLocation>
</comment>
<feature type="compositionally biased region" description="Polar residues" evidence="7">
    <location>
        <begin position="82"/>
        <end position="96"/>
    </location>
</feature>
<evidence type="ECO:0000256" key="2">
    <source>
        <dbReference type="ARBA" id="ARBA00004496"/>
    </source>
</evidence>
<dbReference type="InterPro" id="IPR051952">
    <property type="entry name" value="Golgi-autophagy_related"/>
</dbReference>
<evidence type="ECO:0000259" key="8">
    <source>
        <dbReference type="PROSITE" id="PS50913"/>
    </source>
</evidence>
<dbReference type="Proteomes" id="UP000567179">
    <property type="component" value="Unassembled WGS sequence"/>
</dbReference>
<evidence type="ECO:0000256" key="5">
    <source>
        <dbReference type="ARBA" id="ARBA00023136"/>
    </source>
</evidence>
<keyword evidence="10" id="KW-1185">Reference proteome</keyword>
<keyword evidence="5" id="KW-0472">Membrane</keyword>
<evidence type="ECO:0000256" key="6">
    <source>
        <dbReference type="SAM" id="Coils"/>
    </source>
</evidence>
<dbReference type="PANTHER" id="PTHR23157:SF25">
    <property type="entry name" value="GRIP AND COILED-COIL DOMAIN-CONTAINING PROTEIN 1"/>
    <property type="match status" value="1"/>
</dbReference>
<feature type="region of interest" description="Disordered" evidence="7">
    <location>
        <begin position="41"/>
        <end position="390"/>
    </location>
</feature>
<sequence>MTLLGASLGKRPEPLITNSLPTDMFSQFRNAVEQLAQQPIRVVSEATSSDRSSEPARAGSLDLNAAARSTSPPSSTELAESALSTLRKSLTAQRTGSSSSLPTTNSTKNNSKTPSPAPPESSANTAARPARKSNLEERLRRATYAIGDASSPAAASVKSTRTSSPSPMSANRRPMPSKAQERTAYTTPLPASPKVTAAMPTDDVPRMSADGRPSLSESKLKNELSSDTPAKEDDVAASDQFGDPLSASTTPISSRFTTASVKPPKTPKREERSKETEAAADTTSSNIEPPISTLTSANESPNATPLKESEAASAPAETIPSYGDKSPLTDEEKKEEGESQEQTQTQTKVDDEAEKGDESLRKSEQAVQDDLAATATPDSASAVSINDDSIPTAADEVGEVVSKVGVKAEVNAKATESTELEEAPANSTHTETKEDAHTELEAVKEPAVPFDEGNKAQEEEKQEEPSSPTKSEVATIEEPPVVSPSKPLLAAAAAGSTSNVAEVEGLQARLKQVEQRFADVSTSFKRLQAEKLAADAVLREVSPLDGIKDADALRDFFKEIQVKDKVFQDEIKRLNQKLELQEDRLEEMRDTHRLESHSRSDEVKKMRTQLEETEMLFGAAQRATSNAEDVSSKRQQEIDDLKKEVEKSKNAAKEEEEKRVKAISLLKQVRQKLVKAEKDKDDATRELTAVREREKGDKDKENLEKRNHQQEIDALNSGHEKTVAGLKAQFNKDFASMRERYEQEMNALHGQSSLELASAKSAHTKELDAKLSQIKTLENSLNNVTRDKNSFFDQLQLRQAEVESAQAHLESLQHQNTELQFELREANDRIALLKEEASELMREQHSRAATRDPAASAEEIGRQVAAAEAKYEARLAEVRRNLAVLEKERYESDADWSRKLKEKVKELEEIKRVLGSATRSREADESVVAKLKADLQQAVDKVRVMDRQVAELPGLREQILELEKMTKDQEQESSVKIHVLEKQIEELRGREAQMKQSNKTLRDELRKVQSSAALLERQRNPGVGYWTTRVSNDNSNGLASPVPRSPMPASPVVPESTASRSASPMPSSPAPSQKNDEEVNLEYLRNVILQFLEHKEMRPNLVKVLSIILHFTPQETRRLIARV</sequence>
<feature type="compositionally biased region" description="Basic and acidic residues" evidence="7">
    <location>
        <begin position="218"/>
        <end position="234"/>
    </location>
</feature>
<dbReference type="AlphaFoldDB" id="A0A8H5AVM0"/>
<feature type="region of interest" description="Disordered" evidence="7">
    <location>
        <begin position="409"/>
        <end position="483"/>
    </location>
</feature>
<feature type="domain" description="GRIP" evidence="8">
    <location>
        <begin position="1074"/>
        <end position="1122"/>
    </location>
</feature>
<dbReference type="EMBL" id="JAACJJ010000056">
    <property type="protein sequence ID" value="KAF5311822.1"/>
    <property type="molecule type" value="Genomic_DNA"/>
</dbReference>
<accession>A0A8H5AVM0</accession>
<feature type="compositionally biased region" description="Polar residues" evidence="7">
    <location>
        <begin position="157"/>
        <end position="169"/>
    </location>
</feature>